<accession>M7YX19</accession>
<evidence type="ECO:0000313" key="1">
    <source>
        <dbReference type="EMBL" id="EMS55338.1"/>
    </source>
</evidence>
<dbReference type="AlphaFoldDB" id="M7YX19"/>
<dbReference type="EMBL" id="KD171674">
    <property type="protein sequence ID" value="EMS55338.1"/>
    <property type="molecule type" value="Genomic_DNA"/>
</dbReference>
<organism evidence="1">
    <name type="scientific">Triticum urartu</name>
    <name type="common">Red wild einkorn</name>
    <name type="synonym">Crithodium urartu</name>
    <dbReference type="NCBI Taxonomy" id="4572"/>
    <lineage>
        <taxon>Eukaryota</taxon>
        <taxon>Viridiplantae</taxon>
        <taxon>Streptophyta</taxon>
        <taxon>Embryophyta</taxon>
        <taxon>Tracheophyta</taxon>
        <taxon>Spermatophyta</taxon>
        <taxon>Magnoliopsida</taxon>
        <taxon>Liliopsida</taxon>
        <taxon>Poales</taxon>
        <taxon>Poaceae</taxon>
        <taxon>BOP clade</taxon>
        <taxon>Pooideae</taxon>
        <taxon>Triticodae</taxon>
        <taxon>Triticeae</taxon>
        <taxon>Triticinae</taxon>
        <taxon>Triticum</taxon>
    </lineage>
</organism>
<sequence>MGHLLFVLPLENDIPGLFIYALVVVSPSNAKGYNSKRQCGQEVHDLDFFCFFDLDAAMDEEDMALDLEGEVVQPYHHDSFPTLGPSLSLGCEIFFQQQEPSMDEDDHRDLHSDVDTPHMVELDGKTPNWLSNHVVYKGQLHYGSSGSSSGKKKCHHCRCPPSMDEEDIDLALDGDVVQPTQGRRLLGA</sequence>
<gene>
    <name evidence="1" type="ORF">TRIUR3_24828</name>
</gene>
<reference evidence="1" key="1">
    <citation type="journal article" date="2013" name="Nature">
        <title>Draft genome of the wheat A-genome progenitor Triticum urartu.</title>
        <authorList>
            <person name="Ling H.Q."/>
            <person name="Zhao S."/>
            <person name="Liu D."/>
            <person name="Wang J."/>
            <person name="Sun H."/>
            <person name="Zhang C."/>
            <person name="Fan H."/>
            <person name="Li D."/>
            <person name="Dong L."/>
            <person name="Tao Y."/>
            <person name="Gao C."/>
            <person name="Wu H."/>
            <person name="Li Y."/>
            <person name="Cui Y."/>
            <person name="Guo X."/>
            <person name="Zheng S."/>
            <person name="Wang B."/>
            <person name="Yu K."/>
            <person name="Liang Q."/>
            <person name="Yang W."/>
            <person name="Lou X."/>
            <person name="Chen J."/>
            <person name="Feng M."/>
            <person name="Jian J."/>
            <person name="Zhang X."/>
            <person name="Luo G."/>
            <person name="Jiang Y."/>
            <person name="Liu J."/>
            <person name="Wang Z."/>
            <person name="Sha Y."/>
            <person name="Zhang B."/>
            <person name="Wu H."/>
            <person name="Tang D."/>
            <person name="Shen Q."/>
            <person name="Xue P."/>
            <person name="Zou S."/>
            <person name="Wang X."/>
            <person name="Liu X."/>
            <person name="Wang F."/>
            <person name="Yang Y."/>
            <person name="An X."/>
            <person name="Dong Z."/>
            <person name="Zhang K."/>
            <person name="Zhang X."/>
            <person name="Luo M.C."/>
            <person name="Dvorak J."/>
            <person name="Tong Y."/>
            <person name="Wang J."/>
            <person name="Yang H."/>
            <person name="Li Z."/>
            <person name="Wang D."/>
            <person name="Zhang A."/>
            <person name="Wang J."/>
        </authorList>
    </citation>
    <scope>NUCLEOTIDE SEQUENCE</scope>
</reference>
<name>M7YX19_TRIUA</name>
<protein>
    <submittedName>
        <fullName evidence="1">Uncharacterized protein</fullName>
    </submittedName>
</protein>
<proteinExistence type="predicted"/>